<name>S4PWA3_9NEOP</name>
<proteinExistence type="predicted"/>
<dbReference type="EMBL" id="GAIX01007138">
    <property type="protein sequence ID" value="JAA85422.1"/>
    <property type="molecule type" value="Transcribed_RNA"/>
</dbReference>
<sequence>MTRTLENDSSMFFRELILCSACNLTVVRREHYFITIKLWKANIWKRFPYKSQPVSSGLYSILSSVRKI</sequence>
<dbReference type="AlphaFoldDB" id="S4PWA3"/>
<organism evidence="1">
    <name type="scientific">Pararge aegeria</name>
    <name type="common">speckled wood butterfly</name>
    <dbReference type="NCBI Taxonomy" id="116150"/>
    <lineage>
        <taxon>Eukaryota</taxon>
        <taxon>Metazoa</taxon>
        <taxon>Ecdysozoa</taxon>
        <taxon>Arthropoda</taxon>
        <taxon>Hexapoda</taxon>
        <taxon>Insecta</taxon>
        <taxon>Pterygota</taxon>
        <taxon>Neoptera</taxon>
        <taxon>Endopterygota</taxon>
        <taxon>Lepidoptera</taxon>
        <taxon>Glossata</taxon>
        <taxon>Ditrysia</taxon>
        <taxon>Papilionoidea</taxon>
        <taxon>Nymphalidae</taxon>
        <taxon>Satyrinae</taxon>
        <taxon>Satyrini</taxon>
        <taxon>Parargina</taxon>
        <taxon>Pararge</taxon>
    </lineage>
</organism>
<protein>
    <submittedName>
        <fullName evidence="1">Uncharacterized protein</fullName>
    </submittedName>
</protein>
<accession>S4PWA3</accession>
<reference evidence="1" key="2">
    <citation type="submission" date="2013-05" db="EMBL/GenBank/DDBJ databases">
        <authorList>
            <person name="Carter J.-M."/>
            <person name="Baker S.C."/>
            <person name="Pink R."/>
            <person name="Carter D.R.F."/>
            <person name="Collins A."/>
            <person name="Tomlin J."/>
            <person name="Gibbs M."/>
            <person name="Breuker C.J."/>
        </authorList>
    </citation>
    <scope>NUCLEOTIDE SEQUENCE</scope>
    <source>
        <tissue evidence="1">Ovary</tissue>
    </source>
</reference>
<evidence type="ECO:0000313" key="1">
    <source>
        <dbReference type="EMBL" id="JAA85422.1"/>
    </source>
</evidence>
<reference evidence="1" key="1">
    <citation type="journal article" date="2013" name="BMC Genomics">
        <title>Unscrambling butterfly oogenesis.</title>
        <authorList>
            <person name="Carter J.M."/>
            <person name="Baker S.C."/>
            <person name="Pink R."/>
            <person name="Carter D.R."/>
            <person name="Collins A."/>
            <person name="Tomlin J."/>
            <person name="Gibbs M."/>
            <person name="Breuker C.J."/>
        </authorList>
    </citation>
    <scope>NUCLEOTIDE SEQUENCE</scope>
    <source>
        <tissue evidence="1">Ovary</tissue>
    </source>
</reference>